<proteinExistence type="predicted"/>
<sequence length="102" mass="11661">MNSETVSNIEFATADSLLIVRLDGGGKPSYQHVYRAAAGVYWDNDFGAFKFDTKNDKRLVHWFAHVRQVIEDEMDVRLLLDSKTTWTNVPSQIQQEIQLSVS</sequence>
<dbReference type="EMBL" id="FRCX01000031">
    <property type="protein sequence ID" value="SHN44930.1"/>
    <property type="molecule type" value="Genomic_DNA"/>
</dbReference>
<accession>A0A1M7RFC2</accession>
<dbReference type="Gene3D" id="2.20.20.40">
    <property type="entry name" value="Integron cassette protein"/>
    <property type="match status" value="1"/>
</dbReference>
<evidence type="ECO:0000313" key="2">
    <source>
        <dbReference type="Proteomes" id="UP000184339"/>
    </source>
</evidence>
<dbReference type="OrthoDB" id="7597008at2"/>
<dbReference type="AlphaFoldDB" id="A0A1M7RFC2"/>
<name>A0A1M7RFC2_9BURK</name>
<reference evidence="2" key="1">
    <citation type="submission" date="2016-11" db="EMBL/GenBank/DDBJ databases">
        <authorList>
            <person name="Varghese N."/>
            <person name="Submissions S."/>
        </authorList>
    </citation>
    <scope>NUCLEOTIDE SEQUENCE [LARGE SCALE GENOMIC DNA]</scope>
    <source>
        <strain evidence="2">Sac-22</strain>
    </source>
</reference>
<dbReference type="Proteomes" id="UP000184339">
    <property type="component" value="Unassembled WGS sequence"/>
</dbReference>
<dbReference type="RefSeq" id="WP_072791104.1">
    <property type="nucleotide sequence ID" value="NZ_FRCX01000031.1"/>
</dbReference>
<gene>
    <name evidence="1" type="ORF">SAMN05192549_1312</name>
</gene>
<protein>
    <submittedName>
        <fullName evidence="1">Uncharacterized protein</fullName>
    </submittedName>
</protein>
<dbReference type="Gene3D" id="1.20.5.1210">
    <property type="entry name" value="Integron cassette protein helical domain"/>
    <property type="match status" value="1"/>
</dbReference>
<organism evidence="1 2">
    <name type="scientific">Duganella sacchari</name>
    <dbReference type="NCBI Taxonomy" id="551987"/>
    <lineage>
        <taxon>Bacteria</taxon>
        <taxon>Pseudomonadati</taxon>
        <taxon>Pseudomonadota</taxon>
        <taxon>Betaproteobacteria</taxon>
        <taxon>Burkholderiales</taxon>
        <taxon>Oxalobacteraceae</taxon>
        <taxon>Telluria group</taxon>
        <taxon>Duganella</taxon>
    </lineage>
</organism>
<evidence type="ECO:0000313" key="1">
    <source>
        <dbReference type="EMBL" id="SHN44930.1"/>
    </source>
</evidence>
<keyword evidence="2" id="KW-1185">Reference proteome</keyword>